<feature type="compositionally biased region" description="Low complexity" evidence="1">
    <location>
        <begin position="146"/>
        <end position="155"/>
    </location>
</feature>
<keyword evidence="3" id="KW-1185">Reference proteome</keyword>
<feature type="compositionally biased region" description="Gly residues" evidence="1">
    <location>
        <begin position="471"/>
        <end position="484"/>
    </location>
</feature>
<dbReference type="Proteomes" id="UP000001058">
    <property type="component" value="Unassembled WGS sequence"/>
</dbReference>
<dbReference type="KEGG" id="vcn:VOLCADRAFT_99300"/>
<dbReference type="OrthoDB" id="550860at2759"/>
<feature type="compositionally biased region" description="Pro residues" evidence="1">
    <location>
        <begin position="426"/>
        <end position="435"/>
    </location>
</feature>
<dbReference type="EMBL" id="GL378406">
    <property type="protein sequence ID" value="EFJ40848.1"/>
    <property type="molecule type" value="Genomic_DNA"/>
</dbReference>
<reference evidence="2 3" key="1">
    <citation type="journal article" date="2010" name="Science">
        <title>Genomic analysis of organismal complexity in the multicellular green alga Volvox carteri.</title>
        <authorList>
            <person name="Prochnik S.E."/>
            <person name="Umen J."/>
            <person name="Nedelcu A.M."/>
            <person name="Hallmann A."/>
            <person name="Miller S.M."/>
            <person name="Nishii I."/>
            <person name="Ferris P."/>
            <person name="Kuo A."/>
            <person name="Mitros T."/>
            <person name="Fritz-Laylin L.K."/>
            <person name="Hellsten U."/>
            <person name="Chapman J."/>
            <person name="Simakov O."/>
            <person name="Rensing S.A."/>
            <person name="Terry A."/>
            <person name="Pangilinan J."/>
            <person name="Kapitonov V."/>
            <person name="Jurka J."/>
            <person name="Salamov A."/>
            <person name="Shapiro H."/>
            <person name="Schmutz J."/>
            <person name="Grimwood J."/>
            <person name="Lindquist E."/>
            <person name="Lucas S."/>
            <person name="Grigoriev I.V."/>
            <person name="Schmitt R."/>
            <person name="Kirk D."/>
            <person name="Rokhsar D.S."/>
        </authorList>
    </citation>
    <scope>NUCLEOTIDE SEQUENCE [LARGE SCALE GENOMIC DNA]</scope>
    <source>
        <strain evidence="3">f. Nagariensis / Eve</strain>
    </source>
</reference>
<feature type="compositionally biased region" description="Low complexity" evidence="1">
    <location>
        <begin position="409"/>
        <end position="425"/>
    </location>
</feature>
<evidence type="ECO:0000256" key="1">
    <source>
        <dbReference type="SAM" id="MobiDB-lite"/>
    </source>
</evidence>
<evidence type="ECO:0000313" key="3">
    <source>
        <dbReference type="Proteomes" id="UP000001058"/>
    </source>
</evidence>
<evidence type="ECO:0000313" key="2">
    <source>
        <dbReference type="EMBL" id="EFJ40848.1"/>
    </source>
</evidence>
<dbReference type="GeneID" id="9623188"/>
<feature type="region of interest" description="Disordered" evidence="1">
    <location>
        <begin position="131"/>
        <end position="213"/>
    </location>
</feature>
<protein>
    <submittedName>
        <fullName evidence="2">Uncharacterized protein</fullName>
    </submittedName>
</protein>
<gene>
    <name evidence="2" type="ORF">VOLCADRAFT_99300</name>
</gene>
<feature type="region of interest" description="Disordered" evidence="1">
    <location>
        <begin position="533"/>
        <end position="556"/>
    </location>
</feature>
<sequence>MKPALSVSELSQRLNLKCWSPNWNLRYRVQLLEAIPRARTVRELREVQQHGQAQGYFTTAHSVATIMQLGTLAATTPLSPGERDAARQLATQLLRRLRRPQQQNLPPALRVHTERAALQLGLDLDLLSSEAPHQQHQQHLHHHQVASSTAPTHATPHPPPSLSTQSRGPPDAPPDAPASAPGGTAGGGNTSGSRGLGQEAGGQGGGAATGMGMGDGQVSAAGAASPVVGEAASLKFHEALHVAWKAWRGSSSGDWSAEAEVAGDPTWRDEVEAALQGAPPGEMAIGDLAEAVHLMVGLRLMPKYDWLCAVQDRLRLEMAAVEGEVAAGRVGGGGSGSGELGQGSAAALVGAYADGAAAMLADLRQVYEATEELMQFSGSSTSSFISSSGNNAVTSTGGNSPCSQQGEHAAAAAAAHAMVPNAASVAPPPSEPSPSPHRNYAQQGKEEPHRAVPPLEDTRGGLTRGTEPSTGFGGLEDLGRGRTGGQKAAEELPGSGGGEESDEAHDNGGGPAAALGHLRVLLRQAGGERVPAAGGPLAALGSVGDDGRGDSDSTDTNTAARRAVADLTLLLAAAHRAEVAAAGRTATVTAAASAAELSSAAECSAPGLTAEHVAALVAAARAVQPAGLPSQLLAAAARLLVATSRSGVTCVHVALVLAACVETGYTPPPHLLEQLVTLAFKTQSPLPLDDKKQLPSDATRDGAAAATPAAVAAAAAAAAGHEQQPVLGAELSASYIRALHECGVAQRRLGYRLNNRQFGNWVDAVTRRPLALSPPQLVQLMTACTERGYAVRPAEVASGLIAAAIQPPARLQRLSGSEAVAVVQFAVQQGLQLGADGSSSSSSTGGGGAAPPALLQHLAPKRLQELTATELGVLLPALCAAGAVLGRTGGSAAATAATTTWLADHSSALLPHAEALQPEEVLRLLRCYDQLDYSPPSLLLLGFSLALESQLASAPLLTLLQALHLLLCGRRSFKPNEGLAAAIHEHLLPRLMLAATATMAPPPPLLQQQLEGSGGMTMPQRLMVLQVLAAARVRPHPAQLAAVLEVEMSGGAGLMAGLAGDELVALLWHCVAFRALPSWRFIGEWLEAFAAAAGSRAAAERSEAHDGSAAAAGASIGSQVSAGALARVGWCLAQMGLQPDAGWQAAYQAALLPVLPRLDGEALSLVAHSSLLLRSRPSEEWLEALIRAALGRLEELDGASATRLLHFIAAADVQTSQDWIQSFFLHTLHLLEGPAVPEPQPLAPVGGAAAATAAGRAAAAASGPAASSDQIALMLRALARLGFRPPEAWLAAALQRLCTGALALSPACFPVVLMSLVRLCPDLVSEAEPGGVVDQLVRAAYKKRGAFTALELCWLLEALGCYPAYELPAAAAENLMAALRRLEEGPGEIETEAEGSGDVALALGGDVSGSWLAW</sequence>
<dbReference type="InParanoid" id="D8UHG5"/>
<dbReference type="RefSeq" id="XP_002958117.1">
    <property type="nucleotide sequence ID" value="XM_002958071.1"/>
</dbReference>
<feature type="compositionally biased region" description="Polar residues" evidence="1">
    <location>
        <begin position="390"/>
        <end position="406"/>
    </location>
</feature>
<accession>D8UHG5</accession>
<name>D8UHG5_VOLCA</name>
<feature type="region of interest" description="Disordered" evidence="1">
    <location>
        <begin position="379"/>
        <end position="511"/>
    </location>
</feature>
<feature type="compositionally biased region" description="Gly residues" evidence="1">
    <location>
        <begin position="183"/>
        <end position="213"/>
    </location>
</feature>
<feature type="compositionally biased region" description="Low complexity" evidence="1">
    <location>
        <begin position="379"/>
        <end position="389"/>
    </location>
</feature>
<proteinExistence type="predicted"/>
<feature type="compositionally biased region" description="Low complexity" evidence="1">
    <location>
        <begin position="533"/>
        <end position="543"/>
    </location>
</feature>
<organism evidence="3">
    <name type="scientific">Volvox carteri f. nagariensis</name>
    <dbReference type="NCBI Taxonomy" id="3068"/>
    <lineage>
        <taxon>Eukaryota</taxon>
        <taxon>Viridiplantae</taxon>
        <taxon>Chlorophyta</taxon>
        <taxon>core chlorophytes</taxon>
        <taxon>Chlorophyceae</taxon>
        <taxon>CS clade</taxon>
        <taxon>Chlamydomonadales</taxon>
        <taxon>Volvocaceae</taxon>
        <taxon>Volvox</taxon>
    </lineage>
</organism>